<accession>A0A9Q1JGY9</accession>
<feature type="compositionally biased region" description="Basic and acidic residues" evidence="1">
    <location>
        <begin position="265"/>
        <end position="275"/>
    </location>
</feature>
<name>A0A9Q1JGY9_9CARY</name>
<evidence type="ECO:0000313" key="2">
    <source>
        <dbReference type="EMBL" id="KAJ8422104.1"/>
    </source>
</evidence>
<comment type="caution">
    <text evidence="2">The sequence shown here is derived from an EMBL/GenBank/DDBJ whole genome shotgun (WGS) entry which is preliminary data.</text>
</comment>
<dbReference type="EMBL" id="JAKOGI010002386">
    <property type="protein sequence ID" value="KAJ8422104.1"/>
    <property type="molecule type" value="Genomic_DNA"/>
</dbReference>
<evidence type="ECO:0000256" key="1">
    <source>
        <dbReference type="SAM" id="MobiDB-lite"/>
    </source>
</evidence>
<protein>
    <submittedName>
        <fullName evidence="2">Uncharacterized protein</fullName>
    </submittedName>
</protein>
<sequence length="301" mass="34792">MRIWWLILWNLDFGAEKTGKWRMRKEKMGDRGWLLEAPSFAWPSPSLQLHLSFASASPLLRLPPCLLLRFPRIHRTPSPHLHPLLPHSLRLSTLTASMAIGPPPSVTAISRVFSAMSRVVPVVAAVSRLSTPPPFPTSMQSTKFIPRNKNRGIPPIEIGVEKMKKWDWPGKIEKRMRIWRLILWDLDFGAEKTGKWQGFETRPFRERPSSVGFTHGRTEKAREIGVISVSPGNGRDNRDNTPHGRKNPRNRSDAWQWTDGHGGSRGREPRRMGEEWMKMRRRSAMNLWEAKEKARRQVKER</sequence>
<dbReference type="AlphaFoldDB" id="A0A9Q1JGY9"/>
<proteinExistence type="predicted"/>
<organism evidence="2 3">
    <name type="scientific">Carnegiea gigantea</name>
    <dbReference type="NCBI Taxonomy" id="171969"/>
    <lineage>
        <taxon>Eukaryota</taxon>
        <taxon>Viridiplantae</taxon>
        <taxon>Streptophyta</taxon>
        <taxon>Embryophyta</taxon>
        <taxon>Tracheophyta</taxon>
        <taxon>Spermatophyta</taxon>
        <taxon>Magnoliopsida</taxon>
        <taxon>eudicotyledons</taxon>
        <taxon>Gunneridae</taxon>
        <taxon>Pentapetalae</taxon>
        <taxon>Caryophyllales</taxon>
        <taxon>Cactineae</taxon>
        <taxon>Cactaceae</taxon>
        <taxon>Cactoideae</taxon>
        <taxon>Echinocereeae</taxon>
        <taxon>Carnegiea</taxon>
    </lineage>
</organism>
<dbReference type="Proteomes" id="UP001153076">
    <property type="component" value="Unassembled WGS sequence"/>
</dbReference>
<reference evidence="2" key="1">
    <citation type="submission" date="2022-04" db="EMBL/GenBank/DDBJ databases">
        <title>Carnegiea gigantea Genome sequencing and assembly v2.</title>
        <authorList>
            <person name="Copetti D."/>
            <person name="Sanderson M.J."/>
            <person name="Burquez A."/>
            <person name="Wojciechowski M.F."/>
        </authorList>
    </citation>
    <scope>NUCLEOTIDE SEQUENCE</scope>
    <source>
        <strain evidence="2">SGP5-SGP5p</strain>
        <tissue evidence="2">Aerial part</tissue>
    </source>
</reference>
<keyword evidence="3" id="KW-1185">Reference proteome</keyword>
<gene>
    <name evidence="2" type="ORF">Cgig2_024993</name>
</gene>
<feature type="region of interest" description="Disordered" evidence="1">
    <location>
        <begin position="226"/>
        <end position="275"/>
    </location>
</feature>
<evidence type="ECO:0000313" key="3">
    <source>
        <dbReference type="Proteomes" id="UP001153076"/>
    </source>
</evidence>